<name>A0A7Z0WN50_9PSEU</name>
<dbReference type="GO" id="GO:0008757">
    <property type="term" value="F:S-adenosylmethionine-dependent methyltransferase activity"/>
    <property type="evidence" value="ECO:0007669"/>
    <property type="project" value="InterPro"/>
</dbReference>
<dbReference type="Proteomes" id="UP000185696">
    <property type="component" value="Unassembled WGS sequence"/>
</dbReference>
<dbReference type="InterPro" id="IPR013216">
    <property type="entry name" value="Methyltransf_11"/>
</dbReference>
<dbReference type="OrthoDB" id="9777638at2"/>
<evidence type="ECO:0000313" key="6">
    <source>
        <dbReference type="Proteomes" id="UP000185696"/>
    </source>
</evidence>
<protein>
    <submittedName>
        <fullName evidence="5">SAM-dependent methyltransferase</fullName>
    </submittedName>
</protein>
<organism evidence="5 6">
    <name type="scientific">Actinophytocola xinjiangensis</name>
    <dbReference type="NCBI Taxonomy" id="485602"/>
    <lineage>
        <taxon>Bacteria</taxon>
        <taxon>Bacillati</taxon>
        <taxon>Actinomycetota</taxon>
        <taxon>Actinomycetes</taxon>
        <taxon>Pseudonocardiales</taxon>
        <taxon>Pseudonocardiaceae</taxon>
    </lineage>
</organism>
<dbReference type="SUPFAM" id="SSF53335">
    <property type="entry name" value="S-adenosyl-L-methionine-dependent methyltransferases"/>
    <property type="match status" value="1"/>
</dbReference>
<dbReference type="GO" id="GO:0032259">
    <property type="term" value="P:methylation"/>
    <property type="evidence" value="ECO:0007669"/>
    <property type="project" value="UniProtKB-KW"/>
</dbReference>
<keyword evidence="1 5" id="KW-0489">Methyltransferase</keyword>
<evidence type="ECO:0000256" key="3">
    <source>
        <dbReference type="ARBA" id="ARBA00022691"/>
    </source>
</evidence>
<proteinExistence type="predicted"/>
<keyword evidence="2 5" id="KW-0808">Transferase</keyword>
<evidence type="ECO:0000313" key="5">
    <source>
        <dbReference type="EMBL" id="OLF08875.1"/>
    </source>
</evidence>
<dbReference type="AlphaFoldDB" id="A0A7Z0WN50"/>
<dbReference type="Gene3D" id="3.40.50.150">
    <property type="entry name" value="Vaccinia Virus protein VP39"/>
    <property type="match status" value="1"/>
</dbReference>
<gene>
    <name evidence="5" type="ORF">BLA60_22445</name>
</gene>
<accession>A0A7Z0WN50</accession>
<dbReference type="EMBL" id="MSIF01000011">
    <property type="protein sequence ID" value="OLF08875.1"/>
    <property type="molecule type" value="Genomic_DNA"/>
</dbReference>
<dbReference type="InterPro" id="IPR029063">
    <property type="entry name" value="SAM-dependent_MTases_sf"/>
</dbReference>
<dbReference type="Pfam" id="PF08241">
    <property type="entry name" value="Methyltransf_11"/>
    <property type="match status" value="1"/>
</dbReference>
<sequence length="281" mass="30131">MADELLTAESNQPQLTAWNGISGAFWTDNADRYNAGVAEFHERFLDAAALRPTDLVLDVGCGSGQTTRDAGRRAAAAHGVDLSQRQLALAATLSADLPNVTYEQADAQVHPFPAAHHDVVISRNGTMFFGDQHAAFTNLAATSRPGGRLVLLAWQPLERNEWQQVFRSIVAGGTAPQAPPPGAPGPWSLSDPDHVRTLLTGTGFTDVRLEDLRGRMYLGADAEDAFGFLSGQQATALAELDPAARAEAIDALRETLRAHESPEGVHYDSAAWLIRATRADT</sequence>
<keyword evidence="6" id="KW-1185">Reference proteome</keyword>
<feature type="domain" description="Methyltransferase type 11" evidence="4">
    <location>
        <begin position="57"/>
        <end position="151"/>
    </location>
</feature>
<dbReference type="PANTHER" id="PTHR43464:SF19">
    <property type="entry name" value="UBIQUINONE BIOSYNTHESIS O-METHYLTRANSFERASE, MITOCHONDRIAL"/>
    <property type="match status" value="1"/>
</dbReference>
<evidence type="ECO:0000259" key="4">
    <source>
        <dbReference type="Pfam" id="PF08241"/>
    </source>
</evidence>
<dbReference type="PANTHER" id="PTHR43464">
    <property type="entry name" value="METHYLTRANSFERASE"/>
    <property type="match status" value="1"/>
</dbReference>
<evidence type="ECO:0000256" key="2">
    <source>
        <dbReference type="ARBA" id="ARBA00022679"/>
    </source>
</evidence>
<dbReference type="CDD" id="cd02440">
    <property type="entry name" value="AdoMet_MTases"/>
    <property type="match status" value="1"/>
</dbReference>
<comment type="caution">
    <text evidence="5">The sequence shown here is derived from an EMBL/GenBank/DDBJ whole genome shotgun (WGS) entry which is preliminary data.</text>
</comment>
<evidence type="ECO:0000256" key="1">
    <source>
        <dbReference type="ARBA" id="ARBA00022603"/>
    </source>
</evidence>
<dbReference type="RefSeq" id="WP_075135030.1">
    <property type="nucleotide sequence ID" value="NZ_MSIF01000011.1"/>
</dbReference>
<reference evidence="5 6" key="1">
    <citation type="submission" date="2016-12" db="EMBL/GenBank/DDBJ databases">
        <title>The draft genome sequence of Actinophytocola xinjiangensis.</title>
        <authorList>
            <person name="Wang W."/>
            <person name="Yuan L."/>
        </authorList>
    </citation>
    <scope>NUCLEOTIDE SEQUENCE [LARGE SCALE GENOMIC DNA]</scope>
    <source>
        <strain evidence="5 6">CGMCC 4.4663</strain>
    </source>
</reference>
<keyword evidence="3" id="KW-0949">S-adenosyl-L-methionine</keyword>